<dbReference type="KEGG" id="ctes:O987_19020"/>
<dbReference type="InterPro" id="IPR051321">
    <property type="entry name" value="PHA/PHB_synthase"/>
</dbReference>
<dbReference type="PANTHER" id="PTHR36837:SF2">
    <property type="entry name" value="POLY(3-HYDROXYALKANOATE) POLYMERASE SUBUNIT PHAC"/>
    <property type="match status" value="1"/>
</dbReference>
<accession>A0A076PT87</accession>
<dbReference type="RefSeq" id="WP_043373920.1">
    <property type="nucleotide sequence ID" value="NZ_CP006704.1"/>
</dbReference>
<evidence type="ECO:0000313" key="2">
    <source>
        <dbReference type="EMBL" id="AIJ47906.1"/>
    </source>
</evidence>
<dbReference type="InterPro" id="IPR024501">
    <property type="entry name" value="DUF3141"/>
</dbReference>
<dbReference type="Gene3D" id="3.40.50.1820">
    <property type="entry name" value="alpha/beta hydrolase"/>
    <property type="match status" value="1"/>
</dbReference>
<dbReference type="SUPFAM" id="SSF53474">
    <property type="entry name" value="alpha/beta-Hydrolases"/>
    <property type="match status" value="1"/>
</dbReference>
<evidence type="ECO:0000313" key="3">
    <source>
        <dbReference type="Proteomes" id="UP000028782"/>
    </source>
</evidence>
<dbReference type="PANTHER" id="PTHR36837">
    <property type="entry name" value="POLY(3-HYDROXYALKANOATE) POLYMERASE SUBUNIT PHAC"/>
    <property type="match status" value="1"/>
</dbReference>
<name>A0A076PT87_COMTE</name>
<dbReference type="HOGENOM" id="CLU_014618_0_0_4"/>
<evidence type="ECO:0000256" key="1">
    <source>
        <dbReference type="SAM" id="MobiDB-lite"/>
    </source>
</evidence>
<dbReference type="EMBL" id="CP006704">
    <property type="protein sequence ID" value="AIJ47906.1"/>
    <property type="molecule type" value="Genomic_DNA"/>
</dbReference>
<sequence>MSKPSEAGPSTQGAVDPLAWWRAAAAYALDAAQRSVLYADIERQVGDQYRMQREARMPNVLHFPAELVMSGLELPRPVNYGLVRIQAPENRPADPGKRPFVVVDPRAGHGPGIGGFKPHSEIGAALEAGHPCYFVGFLPDPVPGQTVEDVMRAEAAFMRRVAELHPESEGKPAVIGNCQAGWQILMTAAVWPELFGPIIVAGAPLSYWAGDNPMRYSGGLLGGSWMTALASDLGNGRFDGAHLVQNFEQLDPANTLWSKQYKVYANVDTEAERYIGFEKYWGGYVFLNDVEMQYIVDNLFIGNKLSTARLLTSDGVRIDLRNIRSPILVFCSYGDNITPPAQALGWITDLYASDDDVRAHDQTIIFSTHDSIGHLGIFVSGAVGSKQHRKFASAIEQINLLPAGIYRASVDDATAQEQKLLHDPYLLSIRASGLDEVRDIVKPDAQAERRFDAAARVSDINLALYRSLWQPWVRAFSTSESARWLQALHPMRLQFEAWSSQHPLAALIRGSAGYIREHRRPVDEANPWLQMQQQGSAALERSLDDFRDRRDHIYALWFDMFYGSPLMQALAGHAYGESGPVRQHPGTTPEHLALMAGRQRQIEDSVGQGGVLEATLRGLLSVLSLRRSVDERYYHLAAQLLEQEAPGRWSLAELRAAIREQTLVIRQCGSAAIDAIPGLLKNTPADTIRKASQAIASMAAIDTGAKAEQQAVKSALQQVQALFEQAALAQQAPMDEAQVPQLAPARASATATRPKPAARRQPAASRGKKGVR</sequence>
<feature type="compositionally biased region" description="Low complexity" evidence="1">
    <location>
        <begin position="740"/>
        <end position="765"/>
    </location>
</feature>
<dbReference type="InterPro" id="IPR029058">
    <property type="entry name" value="AB_hydrolase_fold"/>
</dbReference>
<proteinExistence type="predicted"/>
<protein>
    <submittedName>
        <fullName evidence="2">3-hydroxyalkanoate synthetase</fullName>
    </submittedName>
</protein>
<gene>
    <name evidence="2" type="ORF">O987_19020</name>
</gene>
<reference evidence="2 3" key="1">
    <citation type="journal article" date="2014" name="Genome Announc.">
        <title>Complete Genome Sequence of Polychlorinated Biphenyl Degrader Comamonas testosteroni TK102 (NBRC 109938).</title>
        <authorList>
            <person name="Fukuda K."/>
            <person name="Hosoyama A."/>
            <person name="Tsuchikane K."/>
            <person name="Ohji S."/>
            <person name="Yamazoe A."/>
            <person name="Fujita N."/>
            <person name="Shintani M."/>
            <person name="Kimbara K."/>
        </authorList>
    </citation>
    <scope>NUCLEOTIDE SEQUENCE [LARGE SCALE GENOMIC DNA]</scope>
    <source>
        <strain evidence="2">TK102</strain>
    </source>
</reference>
<dbReference type="Pfam" id="PF11339">
    <property type="entry name" value="DUF3141"/>
    <property type="match status" value="1"/>
</dbReference>
<feature type="region of interest" description="Disordered" evidence="1">
    <location>
        <begin position="733"/>
        <end position="772"/>
    </location>
</feature>
<dbReference type="AlphaFoldDB" id="A0A076PT87"/>
<dbReference type="Proteomes" id="UP000028782">
    <property type="component" value="Chromosome"/>
</dbReference>
<organism evidence="2 3">
    <name type="scientific">Comamonas testosteroni TK102</name>
    <dbReference type="NCBI Taxonomy" id="1392005"/>
    <lineage>
        <taxon>Bacteria</taxon>
        <taxon>Pseudomonadati</taxon>
        <taxon>Pseudomonadota</taxon>
        <taxon>Betaproteobacteria</taxon>
        <taxon>Burkholderiales</taxon>
        <taxon>Comamonadaceae</taxon>
        <taxon>Comamonas</taxon>
    </lineage>
</organism>